<sequence>MEPQGRKGQALQTPRAAGLAGVVFAVLLAAAITLIRLAIPEDEGALTAEGFNDSSRRSAVRTALALVPFAGIFFLWFVGVLRSHVGQAEDKFVATVFLGSGLIFVASLFGAAAAAAGVLSVGVPSGNDPGLPSWDFGRHFAYTMLTDYAMRMAAVFTLTTSTLGHRLGVFPRWLTLLGLLVALALLFVVPDIAWAELVFPAWSLVVSGYILVVSGTTGPDAADAS</sequence>
<feature type="transmembrane region" description="Helical" evidence="1">
    <location>
        <begin position="170"/>
        <end position="189"/>
    </location>
</feature>
<reference evidence="2 3" key="1">
    <citation type="submission" date="2024-09" db="EMBL/GenBank/DDBJ databases">
        <authorList>
            <person name="Sun Q."/>
            <person name="Mori K."/>
        </authorList>
    </citation>
    <scope>NUCLEOTIDE SEQUENCE [LARGE SCALE GENOMIC DNA]</scope>
    <source>
        <strain evidence="2 3">JCM 3331</strain>
    </source>
</reference>
<dbReference type="RefSeq" id="WP_345515706.1">
    <property type="nucleotide sequence ID" value="NZ_BAAAXD010000033.1"/>
</dbReference>
<evidence type="ECO:0008006" key="4">
    <source>
        <dbReference type="Google" id="ProtNLM"/>
    </source>
</evidence>
<dbReference type="EMBL" id="JBHMCG010000237">
    <property type="protein sequence ID" value="MFB9579754.1"/>
    <property type="molecule type" value="Genomic_DNA"/>
</dbReference>
<feature type="transmembrane region" description="Helical" evidence="1">
    <location>
        <begin position="92"/>
        <end position="119"/>
    </location>
</feature>
<feature type="transmembrane region" description="Helical" evidence="1">
    <location>
        <begin position="201"/>
        <end position="222"/>
    </location>
</feature>
<evidence type="ECO:0000313" key="2">
    <source>
        <dbReference type="EMBL" id="MFB9579754.1"/>
    </source>
</evidence>
<keyword evidence="1" id="KW-1133">Transmembrane helix</keyword>
<dbReference type="Proteomes" id="UP001589710">
    <property type="component" value="Unassembled WGS sequence"/>
</dbReference>
<feature type="transmembrane region" description="Helical" evidence="1">
    <location>
        <begin position="59"/>
        <end position="80"/>
    </location>
</feature>
<comment type="caution">
    <text evidence="2">The sequence shown here is derived from an EMBL/GenBank/DDBJ whole genome shotgun (WGS) entry which is preliminary data.</text>
</comment>
<proteinExistence type="predicted"/>
<feature type="transmembrane region" description="Helical" evidence="1">
    <location>
        <begin position="16"/>
        <end position="39"/>
    </location>
</feature>
<protein>
    <recommendedName>
        <fullName evidence="4">DUF4386 family protein</fullName>
    </recommendedName>
</protein>
<organism evidence="2 3">
    <name type="scientific">Streptomyces yanii</name>
    <dbReference type="NCBI Taxonomy" id="78510"/>
    <lineage>
        <taxon>Bacteria</taxon>
        <taxon>Bacillati</taxon>
        <taxon>Actinomycetota</taxon>
        <taxon>Actinomycetes</taxon>
        <taxon>Kitasatosporales</taxon>
        <taxon>Streptomycetaceae</taxon>
        <taxon>Streptomyces</taxon>
    </lineage>
</organism>
<keyword evidence="1" id="KW-0472">Membrane</keyword>
<evidence type="ECO:0000313" key="3">
    <source>
        <dbReference type="Proteomes" id="UP001589710"/>
    </source>
</evidence>
<name>A0ABV5RPD4_9ACTN</name>
<keyword evidence="3" id="KW-1185">Reference proteome</keyword>
<gene>
    <name evidence="2" type="ORF">ACFFTL_47815</name>
</gene>
<evidence type="ECO:0000256" key="1">
    <source>
        <dbReference type="SAM" id="Phobius"/>
    </source>
</evidence>
<keyword evidence="1" id="KW-0812">Transmembrane</keyword>
<accession>A0ABV5RPD4</accession>